<protein>
    <submittedName>
        <fullName evidence="1">Uncharacterized protein</fullName>
    </submittedName>
</protein>
<evidence type="ECO:0000313" key="2">
    <source>
        <dbReference type="Proteomes" id="UP000476411"/>
    </source>
</evidence>
<dbReference type="KEGG" id="chih:GWR21_15960"/>
<dbReference type="AlphaFoldDB" id="A0A6B9ZF78"/>
<dbReference type="RefSeq" id="WP_162332721.1">
    <property type="nucleotide sequence ID" value="NZ_CP048113.1"/>
</dbReference>
<dbReference type="Proteomes" id="UP000476411">
    <property type="component" value="Chromosome"/>
</dbReference>
<reference evidence="1 2" key="1">
    <citation type="submission" date="2020-01" db="EMBL/GenBank/DDBJ databases">
        <title>Complete genome sequence of Chitinophaga sp. H33E-04 isolated from quinoa roots.</title>
        <authorList>
            <person name="Weon H.-Y."/>
            <person name="Lee S.A."/>
        </authorList>
    </citation>
    <scope>NUCLEOTIDE SEQUENCE [LARGE SCALE GENOMIC DNA]</scope>
    <source>
        <strain evidence="1 2">H33E-04</strain>
    </source>
</reference>
<evidence type="ECO:0000313" key="1">
    <source>
        <dbReference type="EMBL" id="QHS61038.1"/>
    </source>
</evidence>
<organism evidence="1 2">
    <name type="scientific">Chitinophaga agri</name>
    <dbReference type="NCBI Taxonomy" id="2703787"/>
    <lineage>
        <taxon>Bacteria</taxon>
        <taxon>Pseudomonadati</taxon>
        <taxon>Bacteroidota</taxon>
        <taxon>Chitinophagia</taxon>
        <taxon>Chitinophagales</taxon>
        <taxon>Chitinophagaceae</taxon>
        <taxon>Chitinophaga</taxon>
    </lineage>
</organism>
<sequence length="114" mass="12316">MKKARLLLLVLVAIAITGAVLSFKAYRFTSIPAWKYTTMMRSANNLPYYSTRFFCTSLADGAYYISNGGTLWTTTYYSTGAPTGVITLTSPGGGAITIPDQPCVVISTYVTTAF</sequence>
<proteinExistence type="predicted"/>
<accession>A0A6B9ZF78</accession>
<gene>
    <name evidence="1" type="ORF">GWR21_15960</name>
</gene>
<dbReference type="EMBL" id="CP048113">
    <property type="protein sequence ID" value="QHS61038.1"/>
    <property type="molecule type" value="Genomic_DNA"/>
</dbReference>
<name>A0A6B9ZF78_9BACT</name>
<keyword evidence="2" id="KW-1185">Reference proteome</keyword>